<evidence type="ECO:0000256" key="1">
    <source>
        <dbReference type="ARBA" id="ARBA00005898"/>
    </source>
</evidence>
<dbReference type="InterPro" id="IPR004101">
    <property type="entry name" value="Mur_ligase_C"/>
</dbReference>
<feature type="transmembrane region" description="Helical" evidence="3">
    <location>
        <begin position="20"/>
        <end position="39"/>
    </location>
</feature>
<keyword evidence="2" id="KW-0573">Peptidoglycan synthesis</keyword>
<comment type="caution">
    <text evidence="6">The sequence shown here is derived from an EMBL/GenBank/DDBJ whole genome shotgun (WGS) entry which is preliminary data.</text>
</comment>
<dbReference type="GO" id="GO:0016881">
    <property type="term" value="F:acid-amino acid ligase activity"/>
    <property type="evidence" value="ECO:0007669"/>
    <property type="project" value="InterPro"/>
</dbReference>
<protein>
    <recommendedName>
        <fullName evidence="8">UDP-N-acetylmuramoyl-L-alanyl-D-glutamate--2, 6-diaminopimelate ligase</fullName>
    </recommendedName>
</protein>
<organism evidence="6 7">
    <name type="scientific">Candidatus Vogelbacteria bacterium CG10_big_fil_rev_8_21_14_0_10_51_16</name>
    <dbReference type="NCBI Taxonomy" id="1975045"/>
    <lineage>
        <taxon>Bacteria</taxon>
        <taxon>Candidatus Vogeliibacteriota</taxon>
    </lineage>
</organism>
<dbReference type="InterPro" id="IPR036615">
    <property type="entry name" value="Mur_ligase_C_dom_sf"/>
</dbReference>
<dbReference type="GO" id="GO:0009252">
    <property type="term" value="P:peptidoglycan biosynthetic process"/>
    <property type="evidence" value="ECO:0007669"/>
    <property type="project" value="UniProtKB-UniPathway"/>
</dbReference>
<evidence type="ECO:0000313" key="7">
    <source>
        <dbReference type="Proteomes" id="UP000228767"/>
    </source>
</evidence>
<keyword evidence="3" id="KW-0812">Transmembrane</keyword>
<comment type="subcellular location">
    <subcellularLocation>
        <location evidence="2">Cytoplasm</location>
    </subcellularLocation>
</comment>
<gene>
    <name evidence="6" type="ORF">COV10_04045</name>
</gene>
<dbReference type="SUPFAM" id="SSF53244">
    <property type="entry name" value="MurD-like peptide ligases, peptide-binding domain"/>
    <property type="match status" value="1"/>
</dbReference>
<dbReference type="GO" id="GO:0071555">
    <property type="term" value="P:cell wall organization"/>
    <property type="evidence" value="ECO:0007669"/>
    <property type="project" value="UniProtKB-KW"/>
</dbReference>
<comment type="pathway">
    <text evidence="2">Cell wall biogenesis; peptidoglycan biosynthesis.</text>
</comment>
<proteinExistence type="inferred from homology"/>
<name>A0A2H0RFR8_9BACT</name>
<evidence type="ECO:0000259" key="5">
    <source>
        <dbReference type="Pfam" id="PF08245"/>
    </source>
</evidence>
<dbReference type="EMBL" id="PCYI01000025">
    <property type="protein sequence ID" value="PIR44645.1"/>
    <property type="molecule type" value="Genomic_DNA"/>
</dbReference>
<dbReference type="Gene3D" id="3.40.1190.10">
    <property type="entry name" value="Mur-like, catalytic domain"/>
    <property type="match status" value="1"/>
</dbReference>
<dbReference type="Pfam" id="PF08245">
    <property type="entry name" value="Mur_ligase_M"/>
    <property type="match status" value="1"/>
</dbReference>
<keyword evidence="2" id="KW-0131">Cell cycle</keyword>
<dbReference type="PANTHER" id="PTHR23135:SF4">
    <property type="entry name" value="UDP-N-ACETYLMURAMOYL-L-ALANYL-D-GLUTAMATE--2,6-DIAMINOPIMELATE LIGASE MURE HOMOLOG, CHLOROPLASTIC"/>
    <property type="match status" value="1"/>
</dbReference>
<dbReference type="PANTHER" id="PTHR23135">
    <property type="entry name" value="MUR LIGASE FAMILY MEMBER"/>
    <property type="match status" value="1"/>
</dbReference>
<dbReference type="GO" id="GO:0008360">
    <property type="term" value="P:regulation of cell shape"/>
    <property type="evidence" value="ECO:0007669"/>
    <property type="project" value="UniProtKB-KW"/>
</dbReference>
<dbReference type="NCBIfam" id="TIGR01085">
    <property type="entry name" value="murE"/>
    <property type="match status" value="1"/>
</dbReference>
<evidence type="ECO:0008006" key="8">
    <source>
        <dbReference type="Google" id="ProtNLM"/>
    </source>
</evidence>
<comment type="similarity">
    <text evidence="1">Belongs to the MurCDEF family. MurE subfamily.</text>
</comment>
<feature type="domain" description="Mur ligase central" evidence="5">
    <location>
        <begin position="49"/>
        <end position="245"/>
    </location>
</feature>
<dbReference type="InterPro" id="IPR013221">
    <property type="entry name" value="Mur_ligase_cen"/>
</dbReference>
<dbReference type="InterPro" id="IPR005761">
    <property type="entry name" value="UDP-N-AcMur-Glu-dNH2Pim_ligase"/>
</dbReference>
<dbReference type="GO" id="GO:0005524">
    <property type="term" value="F:ATP binding"/>
    <property type="evidence" value="ECO:0007669"/>
    <property type="project" value="InterPro"/>
</dbReference>
<dbReference type="UniPathway" id="UPA00219"/>
<evidence type="ECO:0000313" key="6">
    <source>
        <dbReference type="EMBL" id="PIR44645.1"/>
    </source>
</evidence>
<dbReference type="InterPro" id="IPR036565">
    <property type="entry name" value="Mur-like_cat_sf"/>
</dbReference>
<feature type="domain" description="Mur ligase C-terminal" evidence="4">
    <location>
        <begin position="284"/>
        <end position="387"/>
    </location>
</feature>
<keyword evidence="2" id="KW-0133">Cell shape</keyword>
<evidence type="ECO:0000259" key="4">
    <source>
        <dbReference type="Pfam" id="PF02875"/>
    </source>
</evidence>
<dbReference type="AlphaFoldDB" id="A0A2H0RFR8"/>
<keyword evidence="3" id="KW-0472">Membrane</keyword>
<accession>A0A2H0RFR8</accession>
<dbReference type="SUPFAM" id="SSF53623">
    <property type="entry name" value="MurD-like peptide ligases, catalytic domain"/>
    <property type="match status" value="1"/>
</dbReference>
<dbReference type="Pfam" id="PF02875">
    <property type="entry name" value="Mur_ligase_C"/>
    <property type="match status" value="1"/>
</dbReference>
<keyword evidence="3" id="KW-1133">Transmembrane helix</keyword>
<keyword evidence="2" id="KW-0132">Cell division</keyword>
<dbReference type="GO" id="GO:0051301">
    <property type="term" value="P:cell division"/>
    <property type="evidence" value="ECO:0007669"/>
    <property type="project" value="UniProtKB-KW"/>
</dbReference>
<dbReference type="Proteomes" id="UP000228767">
    <property type="component" value="Unassembled WGS sequence"/>
</dbReference>
<dbReference type="GO" id="GO:0005737">
    <property type="term" value="C:cytoplasm"/>
    <property type="evidence" value="ECO:0007669"/>
    <property type="project" value="UniProtKB-SubCell"/>
</dbReference>
<reference evidence="6 7" key="1">
    <citation type="submission" date="2017-09" db="EMBL/GenBank/DDBJ databases">
        <title>Depth-based differentiation of microbial function through sediment-hosted aquifers and enrichment of novel symbionts in the deep terrestrial subsurface.</title>
        <authorList>
            <person name="Probst A.J."/>
            <person name="Ladd B."/>
            <person name="Jarett J.K."/>
            <person name="Geller-Mcgrath D.E."/>
            <person name="Sieber C.M."/>
            <person name="Emerson J.B."/>
            <person name="Anantharaman K."/>
            <person name="Thomas B.C."/>
            <person name="Malmstrom R."/>
            <person name="Stieglmeier M."/>
            <person name="Klingl A."/>
            <person name="Woyke T."/>
            <person name="Ryan C.M."/>
            <person name="Banfield J.F."/>
        </authorList>
    </citation>
    <scope>NUCLEOTIDE SEQUENCE [LARGE SCALE GENOMIC DNA]</scope>
    <source>
        <strain evidence="6">CG10_big_fil_rev_8_21_14_0_10_51_16</strain>
    </source>
</reference>
<evidence type="ECO:0000256" key="3">
    <source>
        <dbReference type="SAM" id="Phobius"/>
    </source>
</evidence>
<sequence length="450" mass="50046">MYDKLTRIGRKIIPRRLFTWGQPVYHYVLALLGAILYRFPSRHIFVVGITGTKGKTTTTELVSAILESAGYTTAIASTLRFKIGTASERNLYKMTMPGRFTVQQFLRRAVKAGCDYAILEMTSEGAKQYRHKFINLDSLILTQIAPEHIESHGSYEAYVRAKLSIAEQLQRSRKRKKSLVINIESPEAERFLTIGGVQKITYSSKDAEPSTLSDTSSNITINGESLAVPLVGDFNVMNILAAVTFAKTENVTTAAIKKALASFKGVPGRMEEVLLHVNDGSSQKTPFRIIVDYAHTAESLEAVYKTFPDKRKICVLGSCGGGRDRWKRPLMGEVADTYCDEIILTNEDPYDEDPRAIVEEVAKGIKNKKPEIIMDRRFAIRRALELAVVKMVPGTFSASEKMYQVPYNTAVLITGKGTDPYIMGPAGTKIVWDDKAVAEEELAKLMASHN</sequence>
<dbReference type="Gene3D" id="3.90.190.20">
    <property type="entry name" value="Mur ligase, C-terminal domain"/>
    <property type="match status" value="1"/>
</dbReference>
<evidence type="ECO:0000256" key="2">
    <source>
        <dbReference type="RuleBase" id="RU004135"/>
    </source>
</evidence>
<keyword evidence="2" id="KW-0961">Cell wall biogenesis/degradation</keyword>